<evidence type="ECO:0000256" key="7">
    <source>
        <dbReference type="ARBA" id="ARBA00023136"/>
    </source>
</evidence>
<keyword evidence="6 9" id="KW-1133">Transmembrane helix</keyword>
<dbReference type="PRINTS" id="PR00783">
    <property type="entry name" value="MINTRINSICP"/>
</dbReference>
<keyword evidence="5 8" id="KW-0812">Transmembrane</keyword>
<comment type="similarity">
    <text evidence="2 8">Belongs to the MIP/aquaporin (TC 1.A.8) family.</text>
</comment>
<dbReference type="Proteomes" id="UP000192223">
    <property type="component" value="Unplaced"/>
</dbReference>
<evidence type="ECO:0000313" key="11">
    <source>
        <dbReference type="RefSeq" id="XP_018330034.1"/>
    </source>
</evidence>
<comment type="subcellular location">
    <subcellularLocation>
        <location evidence="1">Cell membrane</location>
        <topology evidence="1">Multi-pass membrane protein</topology>
    </subcellularLocation>
</comment>
<dbReference type="FunFam" id="1.20.1080.10:FF:000023">
    <property type="entry name" value="Prip, isoform A"/>
    <property type="match status" value="1"/>
</dbReference>
<organism evidence="10 11">
    <name type="scientific">Agrilus planipennis</name>
    <name type="common">Emerald ash borer</name>
    <name type="synonym">Agrilus marcopoli</name>
    <dbReference type="NCBI Taxonomy" id="224129"/>
    <lineage>
        <taxon>Eukaryota</taxon>
        <taxon>Metazoa</taxon>
        <taxon>Ecdysozoa</taxon>
        <taxon>Arthropoda</taxon>
        <taxon>Hexapoda</taxon>
        <taxon>Insecta</taxon>
        <taxon>Pterygota</taxon>
        <taxon>Neoptera</taxon>
        <taxon>Endopterygota</taxon>
        <taxon>Coleoptera</taxon>
        <taxon>Polyphaga</taxon>
        <taxon>Elateriformia</taxon>
        <taxon>Buprestoidea</taxon>
        <taxon>Buprestidae</taxon>
        <taxon>Agrilinae</taxon>
        <taxon>Agrilus</taxon>
    </lineage>
</organism>
<dbReference type="PANTHER" id="PTHR19139">
    <property type="entry name" value="AQUAPORIN TRANSPORTER"/>
    <property type="match status" value="1"/>
</dbReference>
<keyword evidence="10" id="KW-1185">Reference proteome</keyword>
<dbReference type="GeneID" id="108740272"/>
<name>A0A1W4X1S0_AGRPL</name>
<accession>A0A1W4X1S0</accession>
<dbReference type="InterPro" id="IPR022357">
    <property type="entry name" value="MIP_CS"/>
</dbReference>
<dbReference type="NCBIfam" id="TIGR00861">
    <property type="entry name" value="MIP"/>
    <property type="match status" value="1"/>
</dbReference>
<dbReference type="KEGG" id="apln:108740272"/>
<feature type="transmembrane region" description="Helical" evidence="9">
    <location>
        <begin position="172"/>
        <end position="189"/>
    </location>
</feature>
<feature type="transmembrane region" description="Helical" evidence="9">
    <location>
        <begin position="216"/>
        <end position="236"/>
    </location>
</feature>
<dbReference type="PROSITE" id="PS00221">
    <property type="entry name" value="MIP"/>
    <property type="match status" value="1"/>
</dbReference>
<dbReference type="CDD" id="cd00333">
    <property type="entry name" value="MIP"/>
    <property type="match status" value="1"/>
</dbReference>
<evidence type="ECO:0000256" key="3">
    <source>
        <dbReference type="ARBA" id="ARBA00022448"/>
    </source>
</evidence>
<feature type="transmembrane region" description="Helical" evidence="9">
    <location>
        <begin position="26"/>
        <end position="48"/>
    </location>
</feature>
<dbReference type="SUPFAM" id="SSF81338">
    <property type="entry name" value="Aquaporin-like"/>
    <property type="match status" value="1"/>
</dbReference>
<dbReference type="InterPro" id="IPR023271">
    <property type="entry name" value="Aquaporin-like"/>
</dbReference>
<dbReference type="InterPro" id="IPR000425">
    <property type="entry name" value="MIP"/>
</dbReference>
<dbReference type="AlphaFoldDB" id="A0A1W4X1S0"/>
<dbReference type="Pfam" id="PF00230">
    <property type="entry name" value="MIP"/>
    <property type="match status" value="1"/>
</dbReference>
<evidence type="ECO:0000256" key="4">
    <source>
        <dbReference type="ARBA" id="ARBA00022475"/>
    </source>
</evidence>
<evidence type="ECO:0000256" key="5">
    <source>
        <dbReference type="ARBA" id="ARBA00022692"/>
    </source>
</evidence>
<sequence length="274" mass="28668">MAGRFKETLGINEVVGKNANTIWKALIAEFIGNLLLNFFGCGSVATVAAVPSSFVLISLAFGLVIFVIVSSVGHVSGAHVNPAVTVAMVVTRNIGILKGVLYIVAQCLGSLAGSAILFGLTPNRIHSNGLGVNIVSPSITAEQAFGVEFMLGFVLVLTVFGVCDTNRFESKAIGPLAIGMAVCLGHLIAVDDDGTSMNPARSFGAAVIAGVWEHHWVFWAGPILGGVVAGLLYKYVFAAPQTGPVKIIERYTAVVTDENELKRLDGAEIKSSLP</sequence>
<feature type="transmembrane region" description="Helical" evidence="9">
    <location>
        <begin position="140"/>
        <end position="160"/>
    </location>
</feature>
<evidence type="ECO:0000256" key="2">
    <source>
        <dbReference type="ARBA" id="ARBA00006175"/>
    </source>
</evidence>
<dbReference type="Gene3D" id="1.20.1080.10">
    <property type="entry name" value="Glycerol uptake facilitator protein"/>
    <property type="match status" value="1"/>
</dbReference>
<dbReference type="STRING" id="224129.A0A1W4X1S0"/>
<keyword evidence="7 9" id="KW-0472">Membrane</keyword>
<keyword evidence="3 8" id="KW-0813">Transport</keyword>
<dbReference type="InterPro" id="IPR034294">
    <property type="entry name" value="Aquaporin_transptr"/>
</dbReference>
<dbReference type="RefSeq" id="XP_018330034.1">
    <property type="nucleotide sequence ID" value="XM_018474532.2"/>
</dbReference>
<protein>
    <submittedName>
        <fullName evidence="11">Aquaporin AQPAn.G isoform X1</fullName>
    </submittedName>
</protein>
<dbReference type="PANTHER" id="PTHR19139:SF199">
    <property type="entry name" value="MIP17260P"/>
    <property type="match status" value="1"/>
</dbReference>
<feature type="transmembrane region" description="Helical" evidence="9">
    <location>
        <begin position="99"/>
        <end position="120"/>
    </location>
</feature>
<dbReference type="InParanoid" id="A0A1W4X1S0"/>
<evidence type="ECO:0000256" key="6">
    <source>
        <dbReference type="ARBA" id="ARBA00022989"/>
    </source>
</evidence>
<reference evidence="11" key="1">
    <citation type="submission" date="2025-08" db="UniProtKB">
        <authorList>
            <consortium name="RefSeq"/>
        </authorList>
    </citation>
    <scope>IDENTIFICATION</scope>
    <source>
        <tissue evidence="11">Entire body</tissue>
    </source>
</reference>
<feature type="transmembrane region" description="Helical" evidence="9">
    <location>
        <begin position="54"/>
        <end position="78"/>
    </location>
</feature>
<evidence type="ECO:0000313" key="10">
    <source>
        <dbReference type="Proteomes" id="UP000192223"/>
    </source>
</evidence>
<gene>
    <name evidence="11" type="primary">LOC108740272</name>
</gene>
<dbReference type="CTD" id="36237"/>
<evidence type="ECO:0000256" key="8">
    <source>
        <dbReference type="RuleBase" id="RU000477"/>
    </source>
</evidence>
<dbReference type="OrthoDB" id="3222at2759"/>
<keyword evidence="4" id="KW-1003">Cell membrane</keyword>
<evidence type="ECO:0000256" key="9">
    <source>
        <dbReference type="SAM" id="Phobius"/>
    </source>
</evidence>
<evidence type="ECO:0000256" key="1">
    <source>
        <dbReference type="ARBA" id="ARBA00004651"/>
    </source>
</evidence>
<proteinExistence type="inferred from homology"/>
<dbReference type="FunCoup" id="A0A1W4X1S0">
    <property type="interactions" value="48"/>
</dbReference>
<dbReference type="GO" id="GO:0015267">
    <property type="term" value="F:channel activity"/>
    <property type="evidence" value="ECO:0007669"/>
    <property type="project" value="InterPro"/>
</dbReference>
<dbReference type="GO" id="GO:0005886">
    <property type="term" value="C:plasma membrane"/>
    <property type="evidence" value="ECO:0007669"/>
    <property type="project" value="UniProtKB-SubCell"/>
</dbReference>